<evidence type="ECO:0000313" key="7">
    <source>
        <dbReference type="Proteomes" id="UP001365542"/>
    </source>
</evidence>
<dbReference type="GO" id="GO:0052689">
    <property type="term" value="F:carboxylic ester hydrolase activity"/>
    <property type="evidence" value="ECO:0007669"/>
    <property type="project" value="UniProtKB-ARBA"/>
</dbReference>
<accession>A0AAV9WSM1</accession>
<feature type="transmembrane region" description="Helical" evidence="4">
    <location>
        <begin position="262"/>
        <end position="283"/>
    </location>
</feature>
<feature type="region of interest" description="Disordered" evidence="3">
    <location>
        <begin position="235"/>
        <end position="258"/>
    </location>
</feature>
<evidence type="ECO:0000313" key="6">
    <source>
        <dbReference type="EMBL" id="KAK6523307.1"/>
    </source>
</evidence>
<reference evidence="6 7" key="1">
    <citation type="submission" date="2019-10" db="EMBL/GenBank/DDBJ databases">
        <authorList>
            <person name="Palmer J.M."/>
        </authorList>
    </citation>
    <scope>NUCLEOTIDE SEQUENCE [LARGE SCALE GENOMIC DNA]</scope>
    <source>
        <strain evidence="6 7">TWF694</strain>
    </source>
</reference>
<dbReference type="Gene3D" id="3.40.50.1820">
    <property type="entry name" value="alpha/beta hydrolase"/>
    <property type="match status" value="1"/>
</dbReference>
<keyword evidence="4" id="KW-1133">Transmembrane helix</keyword>
<name>A0AAV9WSM1_9PEZI</name>
<dbReference type="SUPFAM" id="SSF53474">
    <property type="entry name" value="alpha/beta-Hydrolases"/>
    <property type="match status" value="1"/>
</dbReference>
<proteinExistence type="predicted"/>
<keyword evidence="5" id="KW-0732">Signal</keyword>
<keyword evidence="2" id="KW-1015">Disulfide bond</keyword>
<dbReference type="InterPro" id="IPR000675">
    <property type="entry name" value="Cutinase/axe"/>
</dbReference>
<keyword evidence="4" id="KW-0812">Transmembrane</keyword>
<evidence type="ECO:0008006" key="8">
    <source>
        <dbReference type="Google" id="ProtNLM"/>
    </source>
</evidence>
<organism evidence="6 7">
    <name type="scientific">Orbilia ellipsospora</name>
    <dbReference type="NCBI Taxonomy" id="2528407"/>
    <lineage>
        <taxon>Eukaryota</taxon>
        <taxon>Fungi</taxon>
        <taxon>Dikarya</taxon>
        <taxon>Ascomycota</taxon>
        <taxon>Pezizomycotina</taxon>
        <taxon>Orbiliomycetes</taxon>
        <taxon>Orbiliales</taxon>
        <taxon>Orbiliaceae</taxon>
        <taxon>Orbilia</taxon>
    </lineage>
</organism>
<keyword evidence="7" id="KW-1185">Reference proteome</keyword>
<dbReference type="AlphaFoldDB" id="A0AAV9WSM1"/>
<gene>
    <name evidence="6" type="ORF">TWF694_006190</name>
</gene>
<dbReference type="InterPro" id="IPR029058">
    <property type="entry name" value="AB_hydrolase_fold"/>
</dbReference>
<evidence type="ECO:0000256" key="1">
    <source>
        <dbReference type="ARBA" id="ARBA00022801"/>
    </source>
</evidence>
<evidence type="ECO:0000256" key="5">
    <source>
        <dbReference type="SAM" id="SignalP"/>
    </source>
</evidence>
<dbReference type="SMART" id="SM01110">
    <property type="entry name" value="Cutinase"/>
    <property type="match status" value="1"/>
</dbReference>
<sequence>MKPSTLLTALFATTATAASNSSSMVTDCATGLYMIVARGSGEDPGTGRIGIVANNVTERIKGSQVVALDYPANFTAYLSSESIGVTAMRLAIEGYVGKCPDSKYALLGWSQGAQVSLDTVCGTSDGQLFNKTNPISSDLTRNLVSIVGYGDPTHVPGLSWTLGTSKNKGLFPRQDTAACDPYASRIRTWCDTGDIYCDGGNNTAVHSSYFVNYTGAAVDFIVSQYNLMNTSSTGVSSTSSAGPTSSPTTPASPTTTSAKNSAAAMSSGTIGYIFAIVLATILYA</sequence>
<protein>
    <recommendedName>
        <fullName evidence="8">Acetylxylan esterase</fullName>
    </recommendedName>
</protein>
<keyword evidence="1" id="KW-0378">Hydrolase</keyword>
<dbReference type="PANTHER" id="PTHR33630:SF9">
    <property type="entry name" value="CUTINASE 4"/>
    <property type="match status" value="1"/>
</dbReference>
<dbReference type="Pfam" id="PF01083">
    <property type="entry name" value="Cutinase"/>
    <property type="match status" value="1"/>
</dbReference>
<evidence type="ECO:0000256" key="2">
    <source>
        <dbReference type="ARBA" id="ARBA00023157"/>
    </source>
</evidence>
<dbReference type="PANTHER" id="PTHR33630">
    <property type="entry name" value="CUTINASE RV1984C-RELATED-RELATED"/>
    <property type="match status" value="1"/>
</dbReference>
<keyword evidence="4" id="KW-0472">Membrane</keyword>
<dbReference type="EMBL" id="JAVHJO010000019">
    <property type="protein sequence ID" value="KAK6523307.1"/>
    <property type="molecule type" value="Genomic_DNA"/>
</dbReference>
<evidence type="ECO:0000256" key="4">
    <source>
        <dbReference type="SAM" id="Phobius"/>
    </source>
</evidence>
<evidence type="ECO:0000256" key="3">
    <source>
        <dbReference type="SAM" id="MobiDB-lite"/>
    </source>
</evidence>
<feature type="chain" id="PRO_5043519209" description="Acetylxylan esterase" evidence="5">
    <location>
        <begin position="19"/>
        <end position="284"/>
    </location>
</feature>
<feature type="signal peptide" evidence="5">
    <location>
        <begin position="1"/>
        <end position="18"/>
    </location>
</feature>
<dbReference type="Proteomes" id="UP001365542">
    <property type="component" value="Unassembled WGS sequence"/>
</dbReference>
<comment type="caution">
    <text evidence="6">The sequence shown here is derived from an EMBL/GenBank/DDBJ whole genome shotgun (WGS) entry which is preliminary data.</text>
</comment>